<evidence type="ECO:0000313" key="3">
    <source>
        <dbReference type="Proteomes" id="UP000182444"/>
    </source>
</evidence>
<sequence length="121" mass="13787">MEECVYPTLFFRFFLSFCSFLLIGFAVTRCRVFLDRSNEKSNANKLGEESTKVSPVTAPIYCIVHLYRSFVSFIPCANVSPHHLFILYFSTHYAYITVPVDVRTLAAETIRLLISSVTTSV</sequence>
<feature type="transmembrane region" description="Helical" evidence="1">
    <location>
        <begin position="6"/>
        <end position="27"/>
    </location>
</feature>
<keyword evidence="1" id="KW-0472">Membrane</keyword>
<accession>A0A1D8N6G0</accession>
<keyword evidence="1" id="KW-0812">Transmembrane</keyword>
<dbReference type="RefSeq" id="XP_068138079.1">
    <property type="nucleotide sequence ID" value="XM_068281978.1"/>
</dbReference>
<dbReference type="GeneID" id="94582638"/>
<evidence type="ECO:0000256" key="1">
    <source>
        <dbReference type="SAM" id="Phobius"/>
    </source>
</evidence>
<organism evidence="2 3">
    <name type="scientific">Yarrowia lipolytica</name>
    <name type="common">Candida lipolytica</name>
    <dbReference type="NCBI Taxonomy" id="4952"/>
    <lineage>
        <taxon>Eukaryota</taxon>
        <taxon>Fungi</taxon>
        <taxon>Dikarya</taxon>
        <taxon>Ascomycota</taxon>
        <taxon>Saccharomycotina</taxon>
        <taxon>Dipodascomycetes</taxon>
        <taxon>Dipodascales</taxon>
        <taxon>Dipodascales incertae sedis</taxon>
        <taxon>Yarrowia</taxon>
    </lineage>
</organism>
<name>A0A1D8N6G0_YARLL</name>
<gene>
    <name evidence="2" type="ORF">YALI1_B06146g</name>
</gene>
<reference evidence="2 3" key="1">
    <citation type="journal article" date="2016" name="PLoS ONE">
        <title>Sequence Assembly of Yarrowia lipolytica Strain W29/CLIB89 Shows Transposable Element Diversity.</title>
        <authorList>
            <person name="Magnan C."/>
            <person name="Yu J."/>
            <person name="Chang I."/>
            <person name="Jahn E."/>
            <person name="Kanomata Y."/>
            <person name="Wu J."/>
            <person name="Zeller M."/>
            <person name="Oakes M."/>
            <person name="Baldi P."/>
            <person name="Sandmeyer S."/>
        </authorList>
    </citation>
    <scope>NUCLEOTIDE SEQUENCE [LARGE SCALE GENOMIC DNA]</scope>
    <source>
        <strain evidence="3">CLIB89(W29)</strain>
    </source>
</reference>
<keyword evidence="1" id="KW-1133">Transmembrane helix</keyword>
<dbReference type="EMBL" id="CP017554">
    <property type="protein sequence ID" value="AOW01221.1"/>
    <property type="molecule type" value="Genomic_DNA"/>
</dbReference>
<protein>
    <submittedName>
        <fullName evidence="2">Uncharacterized protein</fullName>
    </submittedName>
</protein>
<evidence type="ECO:0000313" key="2">
    <source>
        <dbReference type="EMBL" id="AOW01221.1"/>
    </source>
</evidence>
<proteinExistence type="predicted"/>
<dbReference type="Proteomes" id="UP000182444">
    <property type="component" value="Chromosome 1B"/>
</dbReference>
<dbReference type="VEuPathDB" id="FungiDB:YALI1_B06146g"/>
<dbReference type="AlphaFoldDB" id="A0A1D8N6G0"/>